<dbReference type="EMBL" id="JARJLG010000261">
    <property type="protein sequence ID" value="KAJ7722137.1"/>
    <property type="molecule type" value="Genomic_DNA"/>
</dbReference>
<sequence>MLSLRPSHLAFLCLFQCLFLALVPANAVPLRNRQNNLAAATTVMTQSTATSAAGDMTQTCVISLAPITDANGNPAVQEVKTCTITMGSVDNGTSSSSNSTGSSSDSSSTTSSADSSSATDSTGSTSASDTTASSTTDSASTASSSAAPGGGAVVANGVSSVPAPAASATSTDSASTGAASAASSDTSSATAAAGAAAISANSVTEVPASAVVPTTGDASAATATTAAAAAAENAASASASASAFAVPGQTLQVLPIGLGVFAGISVIALIVVGLVTYERTKYRKAFRARKLAESGAGMGYGGMAQR</sequence>
<evidence type="ECO:0000256" key="3">
    <source>
        <dbReference type="SAM" id="SignalP"/>
    </source>
</evidence>
<feature type="chain" id="PRO_5042088558" evidence="3">
    <location>
        <begin position="28"/>
        <end position="306"/>
    </location>
</feature>
<evidence type="ECO:0000256" key="1">
    <source>
        <dbReference type="SAM" id="MobiDB-lite"/>
    </source>
</evidence>
<comment type="caution">
    <text evidence="4">The sequence shown here is derived from an EMBL/GenBank/DDBJ whole genome shotgun (WGS) entry which is preliminary data.</text>
</comment>
<proteinExistence type="predicted"/>
<dbReference type="AlphaFoldDB" id="A0AAD7HJM2"/>
<keyword evidence="2" id="KW-0812">Transmembrane</keyword>
<name>A0AAD7HJM2_9AGAR</name>
<protein>
    <submittedName>
        <fullName evidence="4">Uncharacterized protein</fullName>
    </submittedName>
</protein>
<dbReference type="Proteomes" id="UP001215280">
    <property type="component" value="Unassembled WGS sequence"/>
</dbReference>
<keyword evidence="3" id="KW-0732">Signal</keyword>
<feature type="signal peptide" evidence="3">
    <location>
        <begin position="1"/>
        <end position="27"/>
    </location>
</feature>
<evidence type="ECO:0000313" key="4">
    <source>
        <dbReference type="EMBL" id="KAJ7722137.1"/>
    </source>
</evidence>
<feature type="region of interest" description="Disordered" evidence="1">
    <location>
        <begin position="162"/>
        <end position="181"/>
    </location>
</feature>
<evidence type="ECO:0000313" key="5">
    <source>
        <dbReference type="Proteomes" id="UP001215280"/>
    </source>
</evidence>
<gene>
    <name evidence="4" type="ORF">DFH07DRAFT_857205</name>
</gene>
<organism evidence="4 5">
    <name type="scientific">Mycena maculata</name>
    <dbReference type="NCBI Taxonomy" id="230809"/>
    <lineage>
        <taxon>Eukaryota</taxon>
        <taxon>Fungi</taxon>
        <taxon>Dikarya</taxon>
        <taxon>Basidiomycota</taxon>
        <taxon>Agaricomycotina</taxon>
        <taxon>Agaricomycetes</taxon>
        <taxon>Agaricomycetidae</taxon>
        <taxon>Agaricales</taxon>
        <taxon>Marasmiineae</taxon>
        <taxon>Mycenaceae</taxon>
        <taxon>Mycena</taxon>
    </lineage>
</organism>
<reference evidence="4" key="1">
    <citation type="submission" date="2023-03" db="EMBL/GenBank/DDBJ databases">
        <title>Massive genome expansion in bonnet fungi (Mycena s.s.) driven by repeated elements and novel gene families across ecological guilds.</title>
        <authorList>
            <consortium name="Lawrence Berkeley National Laboratory"/>
            <person name="Harder C.B."/>
            <person name="Miyauchi S."/>
            <person name="Viragh M."/>
            <person name="Kuo A."/>
            <person name="Thoen E."/>
            <person name="Andreopoulos B."/>
            <person name="Lu D."/>
            <person name="Skrede I."/>
            <person name="Drula E."/>
            <person name="Henrissat B."/>
            <person name="Morin E."/>
            <person name="Kohler A."/>
            <person name="Barry K."/>
            <person name="LaButti K."/>
            <person name="Morin E."/>
            <person name="Salamov A."/>
            <person name="Lipzen A."/>
            <person name="Mereny Z."/>
            <person name="Hegedus B."/>
            <person name="Baldrian P."/>
            <person name="Stursova M."/>
            <person name="Weitz H."/>
            <person name="Taylor A."/>
            <person name="Grigoriev I.V."/>
            <person name="Nagy L.G."/>
            <person name="Martin F."/>
            <person name="Kauserud H."/>
        </authorList>
    </citation>
    <scope>NUCLEOTIDE SEQUENCE</scope>
    <source>
        <strain evidence="4">CBHHK188m</strain>
    </source>
</reference>
<feature type="transmembrane region" description="Helical" evidence="2">
    <location>
        <begin position="253"/>
        <end position="277"/>
    </location>
</feature>
<keyword evidence="2" id="KW-0472">Membrane</keyword>
<keyword evidence="5" id="KW-1185">Reference proteome</keyword>
<evidence type="ECO:0000256" key="2">
    <source>
        <dbReference type="SAM" id="Phobius"/>
    </source>
</evidence>
<feature type="region of interest" description="Disordered" evidence="1">
    <location>
        <begin position="88"/>
        <end position="149"/>
    </location>
</feature>
<accession>A0AAD7HJM2</accession>
<keyword evidence="2" id="KW-1133">Transmembrane helix</keyword>